<dbReference type="PANTHER" id="PTHR40622:SF1">
    <property type="match status" value="1"/>
</dbReference>
<feature type="transmembrane region" description="Helical" evidence="2">
    <location>
        <begin position="297"/>
        <end position="329"/>
    </location>
</feature>
<keyword evidence="2" id="KW-1133">Transmembrane helix</keyword>
<dbReference type="AlphaFoldDB" id="A0A0C4DR62"/>
<dbReference type="EnsemblFungi" id="MAPG_02365T0">
    <property type="protein sequence ID" value="MAPG_02365T0"/>
    <property type="gene ID" value="MAPG_02365"/>
</dbReference>
<evidence type="ECO:0000256" key="2">
    <source>
        <dbReference type="SAM" id="Phobius"/>
    </source>
</evidence>
<dbReference type="VEuPathDB" id="FungiDB:MAPG_02365"/>
<dbReference type="EMBL" id="GL876967">
    <property type="protein sequence ID" value="KLU83301.1"/>
    <property type="molecule type" value="Genomic_DNA"/>
</dbReference>
<evidence type="ECO:0000259" key="3">
    <source>
        <dbReference type="Pfam" id="PF24854"/>
    </source>
</evidence>
<accession>A0A0C4DR62</accession>
<dbReference type="InterPro" id="IPR056145">
    <property type="entry name" value="DUF7728"/>
</dbReference>
<gene>
    <name evidence="4" type="ORF">MAPG_02365</name>
</gene>
<dbReference type="eggNOG" id="ENOG502SC3G">
    <property type="taxonomic scope" value="Eukaryota"/>
</dbReference>
<protein>
    <recommendedName>
        <fullName evidence="3">DUF7728 domain-containing protein</fullName>
    </recommendedName>
</protein>
<reference evidence="5" key="5">
    <citation type="submission" date="2015-06" db="UniProtKB">
        <authorList>
            <consortium name="EnsemblFungi"/>
        </authorList>
    </citation>
    <scope>IDENTIFICATION</scope>
    <source>
        <strain evidence="5">ATCC 64411</strain>
    </source>
</reference>
<proteinExistence type="predicted"/>
<name>A0A0C4DR62_MAGP6</name>
<evidence type="ECO:0000313" key="5">
    <source>
        <dbReference type="EnsemblFungi" id="MAPG_02365T0"/>
    </source>
</evidence>
<evidence type="ECO:0000313" key="4">
    <source>
        <dbReference type="EMBL" id="KLU83301.1"/>
    </source>
</evidence>
<dbReference type="Pfam" id="PF24854">
    <property type="entry name" value="DUF7728"/>
    <property type="match status" value="1"/>
</dbReference>
<dbReference type="Proteomes" id="UP000011715">
    <property type="component" value="Unassembled WGS sequence"/>
</dbReference>
<dbReference type="PANTHER" id="PTHR40622">
    <property type="match status" value="1"/>
</dbReference>
<keyword evidence="2" id="KW-0812">Transmembrane</keyword>
<reference evidence="4" key="2">
    <citation type="submission" date="2010-05" db="EMBL/GenBank/DDBJ databases">
        <title>The Genome Sequence of Magnaporthe poae strain ATCC 64411.</title>
        <authorList>
            <consortium name="The Broad Institute Genome Sequencing Platform"/>
            <consortium name="Broad Institute Genome Sequencing Center for Infectious Disease"/>
            <person name="Ma L.-J."/>
            <person name="Dead R."/>
            <person name="Young S."/>
            <person name="Zeng Q."/>
            <person name="Koehrsen M."/>
            <person name="Alvarado L."/>
            <person name="Berlin A."/>
            <person name="Chapman S.B."/>
            <person name="Chen Z."/>
            <person name="Freedman E."/>
            <person name="Gellesch M."/>
            <person name="Goldberg J."/>
            <person name="Griggs A."/>
            <person name="Gujja S."/>
            <person name="Heilman E.R."/>
            <person name="Heiman D."/>
            <person name="Hepburn T."/>
            <person name="Howarth C."/>
            <person name="Jen D."/>
            <person name="Larson L."/>
            <person name="Mehta T."/>
            <person name="Neiman D."/>
            <person name="Pearson M."/>
            <person name="Roberts A."/>
            <person name="Saif S."/>
            <person name="Shea T."/>
            <person name="Shenoy N."/>
            <person name="Sisk P."/>
            <person name="Stolte C."/>
            <person name="Sykes S."/>
            <person name="Walk T."/>
            <person name="White J."/>
            <person name="Yandava C."/>
            <person name="Haas B."/>
            <person name="Nusbaum C."/>
            <person name="Birren B."/>
        </authorList>
    </citation>
    <scope>NUCLEOTIDE SEQUENCE</scope>
    <source>
        <strain evidence="4">ATCC 64411</strain>
    </source>
</reference>
<evidence type="ECO:0000256" key="1">
    <source>
        <dbReference type="SAM" id="MobiDB-lite"/>
    </source>
</evidence>
<organism evidence="5 6">
    <name type="scientific">Magnaporthiopsis poae (strain ATCC 64411 / 73-15)</name>
    <name type="common">Kentucky bluegrass fungus</name>
    <name type="synonym">Magnaporthe poae</name>
    <dbReference type="NCBI Taxonomy" id="644358"/>
    <lineage>
        <taxon>Eukaryota</taxon>
        <taxon>Fungi</taxon>
        <taxon>Dikarya</taxon>
        <taxon>Ascomycota</taxon>
        <taxon>Pezizomycotina</taxon>
        <taxon>Sordariomycetes</taxon>
        <taxon>Sordariomycetidae</taxon>
        <taxon>Magnaporthales</taxon>
        <taxon>Magnaporthaceae</taxon>
        <taxon>Magnaporthiopsis</taxon>
    </lineage>
</organism>
<dbReference type="EMBL" id="ADBL01000592">
    <property type="status" value="NOT_ANNOTATED_CDS"/>
    <property type="molecule type" value="Genomic_DNA"/>
</dbReference>
<reference evidence="6" key="1">
    <citation type="submission" date="2010-05" db="EMBL/GenBank/DDBJ databases">
        <title>The genome sequence of Magnaporthe poae strain ATCC 64411.</title>
        <authorList>
            <person name="Ma L.-J."/>
            <person name="Dead R."/>
            <person name="Young S."/>
            <person name="Zeng Q."/>
            <person name="Koehrsen M."/>
            <person name="Alvarado L."/>
            <person name="Berlin A."/>
            <person name="Chapman S.B."/>
            <person name="Chen Z."/>
            <person name="Freedman E."/>
            <person name="Gellesch M."/>
            <person name="Goldberg J."/>
            <person name="Griggs A."/>
            <person name="Gujja S."/>
            <person name="Heilman E.R."/>
            <person name="Heiman D."/>
            <person name="Hepburn T."/>
            <person name="Howarth C."/>
            <person name="Jen D."/>
            <person name="Larson L."/>
            <person name="Mehta T."/>
            <person name="Neiman D."/>
            <person name="Pearson M."/>
            <person name="Roberts A."/>
            <person name="Saif S."/>
            <person name="Shea T."/>
            <person name="Shenoy N."/>
            <person name="Sisk P."/>
            <person name="Stolte C."/>
            <person name="Sykes S."/>
            <person name="Walk T."/>
            <person name="White J."/>
            <person name="Yandava C."/>
            <person name="Haas B."/>
            <person name="Nusbaum C."/>
            <person name="Birren B."/>
        </authorList>
    </citation>
    <scope>NUCLEOTIDE SEQUENCE [LARGE SCALE GENOMIC DNA]</scope>
    <source>
        <strain evidence="6">ATCC 64411 / 73-15</strain>
    </source>
</reference>
<reference evidence="4" key="3">
    <citation type="submission" date="2011-03" db="EMBL/GenBank/DDBJ databases">
        <title>Annotation of Magnaporthe poae ATCC 64411.</title>
        <authorList>
            <person name="Ma L.-J."/>
            <person name="Dead R."/>
            <person name="Young S.K."/>
            <person name="Zeng Q."/>
            <person name="Gargeya S."/>
            <person name="Fitzgerald M."/>
            <person name="Haas B."/>
            <person name="Abouelleil A."/>
            <person name="Alvarado L."/>
            <person name="Arachchi H.M."/>
            <person name="Berlin A."/>
            <person name="Brown A."/>
            <person name="Chapman S.B."/>
            <person name="Chen Z."/>
            <person name="Dunbar C."/>
            <person name="Freedman E."/>
            <person name="Gearin G."/>
            <person name="Gellesch M."/>
            <person name="Goldberg J."/>
            <person name="Griggs A."/>
            <person name="Gujja S."/>
            <person name="Heiman D."/>
            <person name="Howarth C."/>
            <person name="Larson L."/>
            <person name="Lui A."/>
            <person name="MacDonald P.J.P."/>
            <person name="Mehta T."/>
            <person name="Montmayeur A."/>
            <person name="Murphy C."/>
            <person name="Neiman D."/>
            <person name="Pearson M."/>
            <person name="Priest M."/>
            <person name="Roberts A."/>
            <person name="Saif S."/>
            <person name="Shea T."/>
            <person name="Shenoy N."/>
            <person name="Sisk P."/>
            <person name="Stolte C."/>
            <person name="Sykes S."/>
            <person name="Yandava C."/>
            <person name="Wortman J."/>
            <person name="Nusbaum C."/>
            <person name="Birren B."/>
        </authorList>
    </citation>
    <scope>NUCLEOTIDE SEQUENCE</scope>
    <source>
        <strain evidence="4">ATCC 64411</strain>
    </source>
</reference>
<dbReference type="OrthoDB" id="5409353at2759"/>
<feature type="compositionally biased region" description="Basic and acidic residues" evidence="1">
    <location>
        <begin position="351"/>
        <end position="364"/>
    </location>
</feature>
<feature type="domain" description="DUF7728" evidence="3">
    <location>
        <begin position="50"/>
        <end position="207"/>
    </location>
</feature>
<dbReference type="OMA" id="ELACPGC"/>
<keyword evidence="2" id="KW-0472">Membrane</keyword>
<sequence length="392" mass="42475">MLPRPISIAAAGLAVATEAFLLPPGALRDAPATHRESSFNALPFEATPAEFQSVQLGCPSCELRVAGYIGSSFRVKSKAENYLDLGFSVQHAPTGDRLLVNGFELYPESDPLASQLRASVVPKIEAMPGVEHPGPVMMAMEPQDLGFGLIVRTDKVDEQSGAELLSVDLQVIEVGNRFIQGLKNVHIDLVKDKGGALMIGRIQQSETQNPVEPAGQCNSLMCKMKAAAIGAMNKLMKPHCKMHHGMHGMHGMHHGMHHGAPNHMSHPKPALVDGTKIQYQHTPRTWARLFKQLSYSIVLPVLVGILAGITISVLGMVVGTLIVGLWRVFVRGQTFFPRRCHRRSGSTSQHKASEQDAARADEKSGLMAEQDVQDVPPSYTDEETTKPAAPTV</sequence>
<feature type="region of interest" description="Disordered" evidence="1">
    <location>
        <begin position="340"/>
        <end position="392"/>
    </location>
</feature>
<reference evidence="5" key="4">
    <citation type="journal article" date="2015" name="G3 (Bethesda)">
        <title>Genome sequences of three phytopathogenic species of the Magnaporthaceae family of fungi.</title>
        <authorList>
            <person name="Okagaki L.H."/>
            <person name="Nunes C.C."/>
            <person name="Sailsbery J."/>
            <person name="Clay B."/>
            <person name="Brown D."/>
            <person name="John T."/>
            <person name="Oh Y."/>
            <person name="Young N."/>
            <person name="Fitzgerald M."/>
            <person name="Haas B.J."/>
            <person name="Zeng Q."/>
            <person name="Young S."/>
            <person name="Adiconis X."/>
            <person name="Fan L."/>
            <person name="Levin J.Z."/>
            <person name="Mitchell T.K."/>
            <person name="Okubara P.A."/>
            <person name="Farman M.L."/>
            <person name="Kohn L.M."/>
            <person name="Birren B."/>
            <person name="Ma L.-J."/>
            <person name="Dean R.A."/>
        </authorList>
    </citation>
    <scope>NUCLEOTIDE SEQUENCE</scope>
    <source>
        <strain evidence="5">ATCC 64411 / 73-15</strain>
    </source>
</reference>
<evidence type="ECO:0000313" key="6">
    <source>
        <dbReference type="Proteomes" id="UP000011715"/>
    </source>
</evidence>
<keyword evidence="6" id="KW-1185">Reference proteome</keyword>